<dbReference type="Gene3D" id="3.40.50.2000">
    <property type="entry name" value="Glycogen Phosphorylase B"/>
    <property type="match status" value="2"/>
</dbReference>
<sequence>MVLVSDSARLNGGTAQVVLSQARGLVALGYRVIVFTACGPVDPALASSGAEVICLDQPDLLEDPARGRAAWRGLWNGEAARRLSAVLANLDPARTALHAHSFSRALSPALGPVLSGAGIRALFTMHDYFLACPNGGFYDYPRAQICTRRPLGLGCLSTQCDARSRLHKGWRVARQAALWGPGGLPRRLRDIGYLSQTQLAAMRPYLPQGARLHHIHNPVEQPVDARRVRAEENDVLLFIGRLMPEKGALDFARAAEARGLRAVFVGAGPEEAAIRAACPRAELTGWLEPEGVAHWLERARALVFPSVWPEPFGLVAAQALARGAPVVAGRWTAAAEMIAHDRTGLIYAQRDDLGAALDQLDPARTQALSRAAFAARAGYGASPRAHCAQVAGILEEIVAR</sequence>
<evidence type="ECO:0000313" key="3">
    <source>
        <dbReference type="Proteomes" id="UP000027725"/>
    </source>
</evidence>
<dbReference type="GO" id="GO:0016757">
    <property type="term" value="F:glycosyltransferase activity"/>
    <property type="evidence" value="ECO:0007669"/>
    <property type="project" value="UniProtKB-ARBA"/>
</dbReference>
<feature type="domain" description="Glycosyltransferase subfamily 4-like N-terminal" evidence="1">
    <location>
        <begin position="12"/>
        <end position="141"/>
    </location>
</feature>
<dbReference type="Pfam" id="PF13692">
    <property type="entry name" value="Glyco_trans_1_4"/>
    <property type="match status" value="1"/>
</dbReference>
<dbReference type="Proteomes" id="UP000027725">
    <property type="component" value="Unassembled WGS sequence"/>
</dbReference>
<dbReference type="SUPFAM" id="SSF53756">
    <property type="entry name" value="UDP-Glycosyltransferase/glycogen phosphorylase"/>
    <property type="match status" value="1"/>
</dbReference>
<dbReference type="EMBL" id="JHEH01000025">
    <property type="protein sequence ID" value="KEP68717.1"/>
    <property type="molecule type" value="Genomic_DNA"/>
</dbReference>
<proteinExistence type="predicted"/>
<dbReference type="InterPro" id="IPR050194">
    <property type="entry name" value="Glycosyltransferase_grp1"/>
</dbReference>
<accession>A0A074U235</accession>
<organism evidence="2 3">
    <name type="scientific">Thioclava dalianensis</name>
    <dbReference type="NCBI Taxonomy" id="1185766"/>
    <lineage>
        <taxon>Bacteria</taxon>
        <taxon>Pseudomonadati</taxon>
        <taxon>Pseudomonadota</taxon>
        <taxon>Alphaproteobacteria</taxon>
        <taxon>Rhodobacterales</taxon>
        <taxon>Paracoccaceae</taxon>
        <taxon>Thioclava</taxon>
    </lineage>
</organism>
<evidence type="ECO:0000313" key="2">
    <source>
        <dbReference type="EMBL" id="KEP68717.1"/>
    </source>
</evidence>
<dbReference type="PANTHER" id="PTHR45947">
    <property type="entry name" value="SULFOQUINOVOSYL TRANSFERASE SQD2"/>
    <property type="match status" value="1"/>
</dbReference>
<reference evidence="2 3" key="1">
    <citation type="submission" date="2014-03" db="EMBL/GenBank/DDBJ databases">
        <title>The draft genome sequence of Thioclava dalianensis DLFJ1-1.</title>
        <authorList>
            <person name="Lai Q."/>
            <person name="Shao Z."/>
        </authorList>
    </citation>
    <scope>NUCLEOTIDE SEQUENCE [LARGE SCALE GENOMIC DNA]</scope>
    <source>
        <strain evidence="2 3">DLFJ1-1</strain>
    </source>
</reference>
<dbReference type="AlphaFoldDB" id="A0A074U235"/>
<dbReference type="Pfam" id="PF13579">
    <property type="entry name" value="Glyco_trans_4_4"/>
    <property type="match status" value="1"/>
</dbReference>
<comment type="caution">
    <text evidence="2">The sequence shown here is derived from an EMBL/GenBank/DDBJ whole genome shotgun (WGS) entry which is preliminary data.</text>
</comment>
<name>A0A074U235_9RHOB</name>
<dbReference type="eggNOG" id="COG0438">
    <property type="taxonomic scope" value="Bacteria"/>
</dbReference>
<dbReference type="PANTHER" id="PTHR45947:SF3">
    <property type="entry name" value="SULFOQUINOVOSYL TRANSFERASE SQD2"/>
    <property type="match status" value="1"/>
</dbReference>
<gene>
    <name evidence="2" type="ORF">DL1_09090</name>
</gene>
<keyword evidence="2" id="KW-0808">Transferase</keyword>
<keyword evidence="3" id="KW-1185">Reference proteome</keyword>
<dbReference type="STRING" id="1185766.SAMN05216224_107149"/>
<evidence type="ECO:0000259" key="1">
    <source>
        <dbReference type="Pfam" id="PF13579"/>
    </source>
</evidence>
<dbReference type="InterPro" id="IPR028098">
    <property type="entry name" value="Glyco_trans_4-like_N"/>
</dbReference>
<protein>
    <submittedName>
        <fullName evidence="2">Glycosyl transferase family 1</fullName>
    </submittedName>
</protein>